<reference evidence="2" key="1">
    <citation type="journal article" date="2015" name="Proc. Natl. Acad. Sci. U.S.A.">
        <title>Genome sequencing of adzuki bean (Vigna angularis) provides insight into high starch and low fat accumulation and domestication.</title>
        <authorList>
            <person name="Yang K."/>
            <person name="Tian Z."/>
            <person name="Chen C."/>
            <person name="Luo L."/>
            <person name="Zhao B."/>
            <person name="Wang Z."/>
            <person name="Yu L."/>
            <person name="Li Y."/>
            <person name="Sun Y."/>
            <person name="Li W."/>
            <person name="Chen Y."/>
            <person name="Li Y."/>
            <person name="Zhang Y."/>
            <person name="Ai D."/>
            <person name="Zhao J."/>
            <person name="Shang C."/>
            <person name="Ma Y."/>
            <person name="Wu B."/>
            <person name="Wang M."/>
            <person name="Gao L."/>
            <person name="Sun D."/>
            <person name="Zhang P."/>
            <person name="Guo F."/>
            <person name="Wang W."/>
            <person name="Li Y."/>
            <person name="Wang J."/>
            <person name="Varshney R.K."/>
            <person name="Wang J."/>
            <person name="Ling H.Q."/>
            <person name="Wan P."/>
        </authorList>
    </citation>
    <scope>NUCLEOTIDE SEQUENCE</scope>
    <source>
        <strain evidence="2">cv. Jingnong 6</strain>
    </source>
</reference>
<proteinExistence type="predicted"/>
<evidence type="ECO:0000313" key="2">
    <source>
        <dbReference type="Proteomes" id="UP000053144"/>
    </source>
</evidence>
<name>A0A0L9V1T5_PHAAN</name>
<organism evidence="1 2">
    <name type="scientific">Phaseolus angularis</name>
    <name type="common">Azuki bean</name>
    <name type="synonym">Vigna angularis</name>
    <dbReference type="NCBI Taxonomy" id="3914"/>
    <lineage>
        <taxon>Eukaryota</taxon>
        <taxon>Viridiplantae</taxon>
        <taxon>Streptophyta</taxon>
        <taxon>Embryophyta</taxon>
        <taxon>Tracheophyta</taxon>
        <taxon>Spermatophyta</taxon>
        <taxon>Magnoliopsida</taxon>
        <taxon>eudicotyledons</taxon>
        <taxon>Gunneridae</taxon>
        <taxon>Pentapetalae</taxon>
        <taxon>rosids</taxon>
        <taxon>fabids</taxon>
        <taxon>Fabales</taxon>
        <taxon>Fabaceae</taxon>
        <taxon>Papilionoideae</taxon>
        <taxon>50 kb inversion clade</taxon>
        <taxon>NPAAA clade</taxon>
        <taxon>indigoferoid/millettioid clade</taxon>
        <taxon>Phaseoleae</taxon>
        <taxon>Vigna</taxon>
    </lineage>
</organism>
<dbReference type="Proteomes" id="UP000053144">
    <property type="component" value="Chromosome 7"/>
</dbReference>
<evidence type="ECO:0000313" key="1">
    <source>
        <dbReference type="EMBL" id="KOM48978.1"/>
    </source>
</evidence>
<dbReference type="EMBL" id="CM003377">
    <property type="protein sequence ID" value="KOM48978.1"/>
    <property type="molecule type" value="Genomic_DNA"/>
</dbReference>
<dbReference type="AlphaFoldDB" id="A0A0L9V1T5"/>
<gene>
    <name evidence="1" type="ORF">LR48_Vigan07g268200</name>
</gene>
<accession>A0A0L9V1T5</accession>
<sequence>MREKKALAIGEADLAGVGKAGGGGLTRVATQRGVGVGVRRIAQWALEWVGVEGVCGLFAIVGGVTGRALDVVYKPTRRAGR</sequence>
<protein>
    <submittedName>
        <fullName evidence="1">Uncharacterized protein</fullName>
    </submittedName>
</protein>
<dbReference type="Gramene" id="KOM48978">
    <property type="protein sequence ID" value="KOM48978"/>
    <property type="gene ID" value="LR48_Vigan07g268200"/>
</dbReference>